<dbReference type="Gene3D" id="3.20.20.120">
    <property type="entry name" value="Enolase-like C-terminal domain"/>
    <property type="match status" value="1"/>
</dbReference>
<dbReference type="Gene3D" id="3.30.390.10">
    <property type="entry name" value="Enolase-like, N-terminal domain"/>
    <property type="match status" value="1"/>
</dbReference>
<dbReference type="Pfam" id="PF13378">
    <property type="entry name" value="MR_MLE_C"/>
    <property type="match status" value="1"/>
</dbReference>
<keyword evidence="2" id="KW-0479">Metal-binding</keyword>
<dbReference type="InterPro" id="IPR018110">
    <property type="entry name" value="Mandel_Rmase/mucon_lact_enz_CS"/>
</dbReference>
<dbReference type="SFLD" id="SFLDG00179">
    <property type="entry name" value="mandelate_racemase"/>
    <property type="match status" value="1"/>
</dbReference>
<evidence type="ECO:0000256" key="2">
    <source>
        <dbReference type="ARBA" id="ARBA00022723"/>
    </source>
</evidence>
<dbReference type="GO" id="GO:0000287">
    <property type="term" value="F:magnesium ion binding"/>
    <property type="evidence" value="ECO:0007669"/>
    <property type="project" value="TreeGrafter"/>
</dbReference>
<gene>
    <name evidence="5" type="ORF">CH338_04220</name>
</gene>
<comment type="caution">
    <text evidence="5">The sequence shown here is derived from an EMBL/GenBank/DDBJ whole genome shotgun (WGS) entry which is preliminary data.</text>
</comment>
<organism evidence="5 6">
    <name type="scientific">Rhodoplanes elegans</name>
    <dbReference type="NCBI Taxonomy" id="29408"/>
    <lineage>
        <taxon>Bacteria</taxon>
        <taxon>Pseudomonadati</taxon>
        <taxon>Pseudomonadota</taxon>
        <taxon>Alphaproteobacteria</taxon>
        <taxon>Hyphomicrobiales</taxon>
        <taxon>Nitrobacteraceae</taxon>
        <taxon>Rhodoplanes</taxon>
    </lineage>
</organism>
<dbReference type="SUPFAM" id="SSF54826">
    <property type="entry name" value="Enolase N-terminal domain-like"/>
    <property type="match status" value="1"/>
</dbReference>
<dbReference type="Proteomes" id="UP000248863">
    <property type="component" value="Unassembled WGS sequence"/>
</dbReference>
<dbReference type="InterPro" id="IPR046945">
    <property type="entry name" value="RHMD-like"/>
</dbReference>
<dbReference type="Pfam" id="PF02746">
    <property type="entry name" value="MR_MLE_N"/>
    <property type="match status" value="1"/>
</dbReference>
<dbReference type="InterPro" id="IPR029017">
    <property type="entry name" value="Enolase-like_N"/>
</dbReference>
<dbReference type="PANTHER" id="PTHR13794">
    <property type="entry name" value="ENOLASE SUPERFAMILY, MANDELATE RACEMASE"/>
    <property type="match status" value="1"/>
</dbReference>
<feature type="domain" description="Mandelate racemase/muconate lactonizing enzyme C-terminal" evidence="4">
    <location>
        <begin position="148"/>
        <end position="245"/>
    </location>
</feature>
<name>A0A327KUI5_9BRAD</name>
<dbReference type="InterPro" id="IPR013342">
    <property type="entry name" value="Mandelate_racemase_C"/>
</dbReference>
<dbReference type="OrthoDB" id="9802699at2"/>
<proteinExistence type="predicted"/>
<dbReference type="GO" id="GO:0016052">
    <property type="term" value="P:carbohydrate catabolic process"/>
    <property type="evidence" value="ECO:0007669"/>
    <property type="project" value="TreeGrafter"/>
</dbReference>
<dbReference type="CDD" id="cd03316">
    <property type="entry name" value="MR_like"/>
    <property type="match status" value="1"/>
</dbReference>
<keyword evidence="3" id="KW-0460">Magnesium</keyword>
<keyword evidence="6" id="KW-1185">Reference proteome</keyword>
<dbReference type="InterPro" id="IPR036849">
    <property type="entry name" value="Enolase-like_C_sf"/>
</dbReference>
<dbReference type="PROSITE" id="PS00908">
    <property type="entry name" value="MR_MLE_1"/>
    <property type="match status" value="1"/>
</dbReference>
<dbReference type="RefSeq" id="WP_111355758.1">
    <property type="nucleotide sequence ID" value="NZ_NHSK01000319.1"/>
</dbReference>
<evidence type="ECO:0000313" key="6">
    <source>
        <dbReference type="Proteomes" id="UP000248863"/>
    </source>
</evidence>
<accession>A0A327KUI5</accession>
<evidence type="ECO:0000256" key="1">
    <source>
        <dbReference type="ARBA" id="ARBA00001946"/>
    </source>
</evidence>
<dbReference type="InterPro" id="IPR013341">
    <property type="entry name" value="Mandelate_racemase_N_dom"/>
</dbReference>
<dbReference type="SFLD" id="SFLDS00001">
    <property type="entry name" value="Enolase"/>
    <property type="match status" value="1"/>
</dbReference>
<evidence type="ECO:0000256" key="3">
    <source>
        <dbReference type="ARBA" id="ARBA00022842"/>
    </source>
</evidence>
<sequence length="380" mass="41698">MSKIKSVTTHVVAAPVEKPFTSSRGWLYKMRGTCLVEIETDDGVVGWGECYGPSAVAKSFIDTQLAAHVIGRDPFDVEVIWEYLYNRIKDYGQTGMAIAAISGIDIALWDLIGKLTGKPVHKLIGGAFRTEVEAYATGLYFIDFDRLIEEAVEEAEGFCARGFRAIKMKIGLGDLNRDVARVAAVRKAIGPNVRLMVDSNHCFSVPNAIRLGRKLEELDIEWFEEPISPEDIDGYVEVTRALDMAVAGGENDFTRWGFRDKIVRKAMDIVQPDVCAAGGITECKKIAAMATAHGVECVPHAWGSAVGLAATLQFLAAIPDQPPCLFPRPPLLEFEQEENPFRDHLAKEPIVQHSGIVKIPGGPGLGIEVDRSVIDKYRKA</sequence>
<dbReference type="AlphaFoldDB" id="A0A327KUI5"/>
<dbReference type="SMART" id="SM00922">
    <property type="entry name" value="MR_MLE"/>
    <property type="match status" value="1"/>
</dbReference>
<dbReference type="InterPro" id="IPR029065">
    <property type="entry name" value="Enolase_C-like"/>
</dbReference>
<evidence type="ECO:0000259" key="4">
    <source>
        <dbReference type="SMART" id="SM00922"/>
    </source>
</evidence>
<protein>
    <submittedName>
        <fullName evidence="5">Rhamnonate dehydratase</fullName>
    </submittedName>
</protein>
<dbReference type="GO" id="GO:0016836">
    <property type="term" value="F:hydro-lyase activity"/>
    <property type="evidence" value="ECO:0007669"/>
    <property type="project" value="TreeGrafter"/>
</dbReference>
<dbReference type="EMBL" id="NPEU01000025">
    <property type="protein sequence ID" value="RAI41105.1"/>
    <property type="molecule type" value="Genomic_DNA"/>
</dbReference>
<dbReference type="GO" id="GO:0009063">
    <property type="term" value="P:amino acid catabolic process"/>
    <property type="evidence" value="ECO:0007669"/>
    <property type="project" value="InterPro"/>
</dbReference>
<reference evidence="5 6" key="1">
    <citation type="submission" date="2017-07" db="EMBL/GenBank/DDBJ databases">
        <title>Draft Genome Sequences of Select Purple Nonsulfur Bacteria.</title>
        <authorList>
            <person name="Lasarre B."/>
            <person name="Mckinlay J.B."/>
        </authorList>
    </citation>
    <scope>NUCLEOTIDE SEQUENCE [LARGE SCALE GENOMIC DNA]</scope>
    <source>
        <strain evidence="5 6">DSM 11907</strain>
    </source>
</reference>
<evidence type="ECO:0000313" key="5">
    <source>
        <dbReference type="EMBL" id="RAI41105.1"/>
    </source>
</evidence>
<dbReference type="SUPFAM" id="SSF51604">
    <property type="entry name" value="Enolase C-terminal domain-like"/>
    <property type="match status" value="1"/>
</dbReference>
<comment type="cofactor">
    <cofactor evidence="1">
        <name>Mg(2+)</name>
        <dbReference type="ChEBI" id="CHEBI:18420"/>
    </cofactor>
</comment>
<dbReference type="PANTHER" id="PTHR13794:SF58">
    <property type="entry name" value="MITOCHONDRIAL ENOLASE SUPERFAMILY MEMBER 1"/>
    <property type="match status" value="1"/>
</dbReference>